<organism evidence="5 6">
    <name type="scientific">Streptomyces javensis</name>
    <dbReference type="NCBI Taxonomy" id="114698"/>
    <lineage>
        <taxon>Bacteria</taxon>
        <taxon>Bacillati</taxon>
        <taxon>Actinomycetota</taxon>
        <taxon>Actinomycetes</taxon>
        <taxon>Kitasatosporales</taxon>
        <taxon>Streptomycetaceae</taxon>
        <taxon>Streptomyces</taxon>
        <taxon>Streptomyces violaceusniger group</taxon>
    </lineage>
</organism>
<evidence type="ECO:0000259" key="4">
    <source>
        <dbReference type="PROSITE" id="PS50075"/>
    </source>
</evidence>
<dbReference type="Gene3D" id="3.40.50.12780">
    <property type="entry name" value="N-terminal domain of ligase-like"/>
    <property type="match status" value="1"/>
</dbReference>
<dbReference type="PANTHER" id="PTHR45527">
    <property type="entry name" value="NONRIBOSOMAL PEPTIDE SYNTHETASE"/>
    <property type="match status" value="1"/>
</dbReference>
<evidence type="ECO:0000256" key="2">
    <source>
        <dbReference type="ARBA" id="ARBA00022553"/>
    </source>
</evidence>
<feature type="domain" description="Carrier" evidence="4">
    <location>
        <begin position="497"/>
        <end position="572"/>
    </location>
</feature>
<evidence type="ECO:0000313" key="5">
    <source>
        <dbReference type="EMBL" id="GAA1300817.1"/>
    </source>
</evidence>
<evidence type="ECO:0000313" key="6">
    <source>
        <dbReference type="Proteomes" id="UP001500282"/>
    </source>
</evidence>
<dbReference type="SMART" id="SM00823">
    <property type="entry name" value="PKS_PP"/>
    <property type="match status" value="1"/>
</dbReference>
<dbReference type="InterPro" id="IPR009081">
    <property type="entry name" value="PP-bd_ACP"/>
</dbReference>
<protein>
    <recommendedName>
        <fullName evidence="4">Carrier domain-containing protein</fullName>
    </recommendedName>
</protein>
<proteinExistence type="predicted"/>
<dbReference type="CDD" id="cd05930">
    <property type="entry name" value="A_NRPS"/>
    <property type="match status" value="1"/>
</dbReference>
<gene>
    <name evidence="5" type="ORF">GCM10009579_81860</name>
</gene>
<evidence type="ECO:0000256" key="1">
    <source>
        <dbReference type="ARBA" id="ARBA00022450"/>
    </source>
</evidence>
<dbReference type="Gene3D" id="1.10.1200.10">
    <property type="entry name" value="ACP-like"/>
    <property type="match status" value="1"/>
</dbReference>
<name>A0ABP4I0C6_9ACTN</name>
<dbReference type="InterPro" id="IPR036736">
    <property type="entry name" value="ACP-like_sf"/>
</dbReference>
<dbReference type="PROSITE" id="PS00455">
    <property type="entry name" value="AMP_BINDING"/>
    <property type="match status" value="1"/>
</dbReference>
<dbReference type="InterPro" id="IPR000873">
    <property type="entry name" value="AMP-dep_synth/lig_dom"/>
</dbReference>
<dbReference type="InterPro" id="IPR010071">
    <property type="entry name" value="AA_adenyl_dom"/>
</dbReference>
<dbReference type="InterPro" id="IPR042099">
    <property type="entry name" value="ANL_N_sf"/>
</dbReference>
<dbReference type="Proteomes" id="UP001500282">
    <property type="component" value="Unassembled WGS sequence"/>
</dbReference>
<dbReference type="PROSITE" id="PS50075">
    <property type="entry name" value="CARRIER"/>
    <property type="match status" value="1"/>
</dbReference>
<dbReference type="InterPro" id="IPR020806">
    <property type="entry name" value="PKS_PP-bd"/>
</dbReference>
<keyword evidence="1" id="KW-0596">Phosphopantetheine</keyword>
<evidence type="ECO:0000256" key="3">
    <source>
        <dbReference type="SAM" id="MobiDB-lite"/>
    </source>
</evidence>
<reference evidence="6" key="1">
    <citation type="journal article" date="2019" name="Int. J. Syst. Evol. Microbiol.">
        <title>The Global Catalogue of Microorganisms (GCM) 10K type strain sequencing project: providing services to taxonomists for standard genome sequencing and annotation.</title>
        <authorList>
            <consortium name="The Broad Institute Genomics Platform"/>
            <consortium name="The Broad Institute Genome Sequencing Center for Infectious Disease"/>
            <person name="Wu L."/>
            <person name="Ma J."/>
        </authorList>
    </citation>
    <scope>NUCLEOTIDE SEQUENCE [LARGE SCALE GENOMIC DNA]</scope>
    <source>
        <strain evidence="6">JCM 11448</strain>
    </source>
</reference>
<dbReference type="EMBL" id="BAAAIH010000082">
    <property type="protein sequence ID" value="GAA1300817.1"/>
    <property type="molecule type" value="Genomic_DNA"/>
</dbReference>
<keyword evidence="2" id="KW-0597">Phosphoprotein</keyword>
<dbReference type="Pfam" id="PF00550">
    <property type="entry name" value="PP-binding"/>
    <property type="match status" value="1"/>
</dbReference>
<sequence>MTTGQGTHDLVHQAARRVPDRPALLDGDTAISYRELDRRALSLARRLTEHGVDRGTRVAVTVPRSAEHVIATLAVWRAGGICVPVATDLPRARVADMLRIAGVRATVGPAETIEEIAVPSAADPLDDLPAPPPGEDGTVAYIYFTSGSTGRPKAVAVPHTGIVNEAQWSHGAFAIRPEDRGSWLASPGFAISRWELWTPLTAGAAVAISPEGTVWEGSTLRDWLVRSGVNWSIVVTGLAERLLGVDWPDPCPLRVLVAGGEQLRVWPRDLPFDVVNSYGVTEASSVRLAAWLDPAAAAPGRLPPVGHPIRGTRVHVLDDELAPVAQGQVGELFIGGRGLARGYLGDPGQTAERFLPDPFLGAGHRMYRTGDLVRVAADGEVEFAGRRDGDPKVAGARVDLAAVEAALLAHPGVKAAAAAIHTGEADRPRLVGYLVTDHDDMAPDSVIDSLAERLPTPMVPNVLVRLAALPLLPSGKADRKRLPEPAPGNVLRGHRAEARDDTERRVIDVFEEILGVADIGAHDDFFGLGGDSLGVARVRRALLEQHGMDVPYTVIFRQRTPRRICAAARENGGGTQ</sequence>
<dbReference type="InterPro" id="IPR006162">
    <property type="entry name" value="Ppantetheine_attach_site"/>
</dbReference>
<keyword evidence="6" id="KW-1185">Reference proteome</keyword>
<dbReference type="Pfam" id="PF13193">
    <property type="entry name" value="AMP-binding_C"/>
    <property type="match status" value="1"/>
</dbReference>
<dbReference type="PANTHER" id="PTHR45527:SF1">
    <property type="entry name" value="FATTY ACID SYNTHASE"/>
    <property type="match status" value="1"/>
</dbReference>
<comment type="caution">
    <text evidence="5">The sequence shown here is derived from an EMBL/GenBank/DDBJ whole genome shotgun (WGS) entry which is preliminary data.</text>
</comment>
<dbReference type="Gene3D" id="3.30.300.30">
    <property type="match status" value="1"/>
</dbReference>
<accession>A0ABP4I0C6</accession>
<dbReference type="SUPFAM" id="SSF47336">
    <property type="entry name" value="ACP-like"/>
    <property type="match status" value="1"/>
</dbReference>
<dbReference type="InterPro" id="IPR025110">
    <property type="entry name" value="AMP-bd_C"/>
</dbReference>
<feature type="region of interest" description="Disordered" evidence="3">
    <location>
        <begin position="478"/>
        <end position="497"/>
    </location>
</feature>
<dbReference type="Pfam" id="PF00501">
    <property type="entry name" value="AMP-binding"/>
    <property type="match status" value="1"/>
</dbReference>
<dbReference type="SUPFAM" id="SSF56801">
    <property type="entry name" value="Acetyl-CoA synthetase-like"/>
    <property type="match status" value="1"/>
</dbReference>
<dbReference type="InterPro" id="IPR045851">
    <property type="entry name" value="AMP-bd_C_sf"/>
</dbReference>
<dbReference type="InterPro" id="IPR020845">
    <property type="entry name" value="AMP-binding_CS"/>
</dbReference>
<dbReference type="PROSITE" id="PS00012">
    <property type="entry name" value="PHOSPHOPANTETHEINE"/>
    <property type="match status" value="1"/>
</dbReference>
<dbReference type="NCBIfam" id="TIGR01733">
    <property type="entry name" value="AA-adenyl-dom"/>
    <property type="match status" value="1"/>
</dbReference>